<organism evidence="1 2">
    <name type="scientific">Phrynosoma platyrhinos</name>
    <name type="common">Desert horned lizard</name>
    <dbReference type="NCBI Taxonomy" id="52577"/>
    <lineage>
        <taxon>Eukaryota</taxon>
        <taxon>Metazoa</taxon>
        <taxon>Chordata</taxon>
        <taxon>Craniata</taxon>
        <taxon>Vertebrata</taxon>
        <taxon>Euteleostomi</taxon>
        <taxon>Lepidosauria</taxon>
        <taxon>Squamata</taxon>
        <taxon>Bifurcata</taxon>
        <taxon>Unidentata</taxon>
        <taxon>Episquamata</taxon>
        <taxon>Toxicofera</taxon>
        <taxon>Iguania</taxon>
        <taxon>Phrynosomatidae</taxon>
        <taxon>Phrynosomatinae</taxon>
        <taxon>Phrynosoma</taxon>
    </lineage>
</organism>
<evidence type="ECO:0008006" key="3">
    <source>
        <dbReference type="Google" id="ProtNLM"/>
    </source>
</evidence>
<dbReference type="PANTHER" id="PTHR18841:SF2">
    <property type="entry name" value="VITELLINE MEMBRANE OUTER LAYER PROTEIN 1 HOMOLOG"/>
    <property type="match status" value="1"/>
</dbReference>
<dbReference type="EMBL" id="JAIPUX010001232">
    <property type="protein sequence ID" value="KAH0625152.1"/>
    <property type="molecule type" value="Genomic_DNA"/>
</dbReference>
<protein>
    <recommendedName>
        <fullName evidence="3">VMO1 protein</fullName>
    </recommendedName>
</protein>
<dbReference type="PANTHER" id="PTHR18841">
    <property type="entry name" value="VITELLINE MEMBRANE OUTER LAYER PROTEIN I-RELATED"/>
    <property type="match status" value="1"/>
</dbReference>
<dbReference type="InterPro" id="IPR005515">
    <property type="entry name" value="VOMI"/>
</dbReference>
<reference evidence="1 2" key="1">
    <citation type="journal article" date="2022" name="Gigascience">
        <title>A chromosome-level genome assembly and annotation of the desert horned lizard, Phrynosoma platyrhinos, provides insight into chromosomal rearrangements among reptiles.</title>
        <authorList>
            <person name="Koochekian N."/>
            <person name="Ascanio A."/>
            <person name="Farleigh K."/>
            <person name="Card D.C."/>
            <person name="Schield D.R."/>
            <person name="Castoe T.A."/>
            <person name="Jezkova T."/>
        </authorList>
    </citation>
    <scope>NUCLEOTIDE SEQUENCE [LARGE SCALE GENOMIC DNA]</scope>
    <source>
        <strain evidence="1">NK-2021</strain>
    </source>
</reference>
<proteinExistence type="predicted"/>
<dbReference type="InterPro" id="IPR036706">
    <property type="entry name" value="VOMI_sf"/>
</dbReference>
<dbReference type="Proteomes" id="UP000826234">
    <property type="component" value="Unassembled WGS sequence"/>
</dbReference>
<feature type="non-terminal residue" evidence="1">
    <location>
        <position position="1"/>
    </location>
</feature>
<accession>A0ABQ7T5Z7</accession>
<gene>
    <name evidence="1" type="ORF">JD844_033304</name>
</gene>
<dbReference type="SUPFAM" id="SSF51092">
    <property type="entry name" value="Vitelline membrane outer protein-I (VMO-I)"/>
    <property type="match status" value="2"/>
</dbReference>
<dbReference type="Gene3D" id="2.100.10.20">
    <property type="entry name" value="Vitelline membrane outer layer protein I (VOMI)"/>
    <property type="match status" value="2"/>
</dbReference>
<evidence type="ECO:0000313" key="2">
    <source>
        <dbReference type="Proteomes" id="UP000826234"/>
    </source>
</evidence>
<keyword evidence="2" id="KW-1185">Reference proteome</keyword>
<name>A0ABQ7T5Z7_PHRPL</name>
<comment type="caution">
    <text evidence="1">The sequence shown here is derived from an EMBL/GenBank/DDBJ whole genome shotgun (WGS) entry which is preliminary data.</text>
</comment>
<sequence length="108" mass="11788">CHEGNLNSFALNVEAANGADDDTAANSIQFSCTDGTVLKGRSEVEYFKMDLSIGIVIFLIFSCCVWDTESRSYNAILTVSNGGKWGDWGKAEFCPQGYARSFSIKVNI</sequence>
<evidence type="ECO:0000313" key="1">
    <source>
        <dbReference type="EMBL" id="KAH0625152.1"/>
    </source>
</evidence>